<dbReference type="KEGG" id="nfl:COO91_09071"/>
<protein>
    <submittedName>
        <fullName evidence="1">Uncharacterized protein</fullName>
    </submittedName>
</protein>
<organism evidence="1 2">
    <name type="scientific">Nostoc flagelliforme CCNUN1</name>
    <dbReference type="NCBI Taxonomy" id="2038116"/>
    <lineage>
        <taxon>Bacteria</taxon>
        <taxon>Bacillati</taxon>
        <taxon>Cyanobacteriota</taxon>
        <taxon>Cyanophyceae</taxon>
        <taxon>Nostocales</taxon>
        <taxon>Nostocaceae</taxon>
        <taxon>Nostoc</taxon>
    </lineage>
</organism>
<evidence type="ECO:0000313" key="2">
    <source>
        <dbReference type="Proteomes" id="UP000232003"/>
    </source>
</evidence>
<evidence type="ECO:0000313" key="1">
    <source>
        <dbReference type="EMBL" id="AUB42920.1"/>
    </source>
</evidence>
<reference evidence="1 2" key="1">
    <citation type="submission" date="2017-11" db="EMBL/GenBank/DDBJ databases">
        <title>Complete genome of a free-living desiccation-tolerant cyanobacterium and its photosynthetic adaptation to extreme terrestrial habitat.</title>
        <authorList>
            <person name="Shang J."/>
        </authorList>
    </citation>
    <scope>NUCLEOTIDE SEQUENCE [LARGE SCALE GENOMIC DNA]</scope>
    <source>
        <strain evidence="1 2">CCNUN1</strain>
    </source>
</reference>
<dbReference type="EMBL" id="CP024785">
    <property type="protein sequence ID" value="AUB42920.1"/>
    <property type="molecule type" value="Genomic_DNA"/>
</dbReference>
<accession>A0A2K8T5L8</accession>
<sequence length="39" mass="4526">MKRSISRLRSPYTPSICWRQQSIAVKLLTHHLGYTVAAR</sequence>
<gene>
    <name evidence="1" type="ORF">COO91_09071</name>
</gene>
<dbReference type="Proteomes" id="UP000232003">
    <property type="component" value="Chromosome"/>
</dbReference>
<proteinExistence type="predicted"/>
<name>A0A2K8T5L8_9NOSO</name>
<dbReference type="AlphaFoldDB" id="A0A2K8T5L8"/>
<keyword evidence="2" id="KW-1185">Reference proteome</keyword>